<dbReference type="Pfam" id="PF00602">
    <property type="entry name" value="Flu_PB1"/>
    <property type="match status" value="1"/>
</dbReference>
<reference evidence="2" key="1">
    <citation type="submission" date="2023-04" db="EMBL/GenBank/DDBJ databases">
        <authorList>
            <person name="Petrone M.E."/>
            <person name="Parry R."/>
            <person name="Mifsud J.C.O."/>
            <person name="Van Brussel K."/>
            <person name="Vorhees I."/>
            <person name="Richards Z.T."/>
            <person name="Holmes E.C."/>
        </authorList>
    </citation>
    <scope>NUCLEOTIDE SEQUENCE</scope>
    <source>
        <strain evidence="2">Bon158</strain>
    </source>
</reference>
<dbReference type="GO" id="GO:0003723">
    <property type="term" value="F:RNA binding"/>
    <property type="evidence" value="ECO:0007669"/>
    <property type="project" value="InterPro"/>
</dbReference>
<dbReference type="EMBL" id="OQ939981">
    <property type="protein sequence ID" value="WJZ62246.1"/>
    <property type="molecule type" value="Genomic_RNA"/>
</dbReference>
<accession>A0AA95NRM6</accession>
<evidence type="ECO:0000313" key="2">
    <source>
        <dbReference type="EMBL" id="WJZ62246.1"/>
    </source>
</evidence>
<protein>
    <recommendedName>
        <fullName evidence="1">RNA-directed RNA polymerase catalytic subunit</fullName>
    </recommendedName>
</protein>
<name>A0AA95NRM6_9VIRU</name>
<evidence type="ECO:0000256" key="1">
    <source>
        <dbReference type="ARBA" id="ARBA00020035"/>
    </source>
</evidence>
<proteinExistence type="predicted"/>
<sequence length="519" mass="58905">MAIAGKAGEKRKMDMRTIGEWSIIMTAIQDVMEKAAKVINDMLKMQTITAGGVEHTKLIVDLLSDPLFSTMRTTHKDGDKTKWNICLRKQIFKEFITEAVKDMNPVIKLIFASGIEMFFNRYKLVPKLPLFDSRGFGTLVCISEVDYSQFGEYHRKACPEWLFNRIKNDVIKYNELLPGLKIVKGNDEMCMGGLNVWSTVIVNVVNQCSDPGVKSVVQSDDSLTIMTNIEKDKKLMTDERSVGINSNGAKTTYHMEVDGPVFSEMCTKYFDSFRETVNPNSSIRKLNYGQLQMESGYYQSIKSAAAMFQELGPVCGYMAMYAGERIQAKMNRMLTDNEISKYVKKNELTNVNPFTTDGTVKFWRAETMSTNPLVQWGVTTGNIETVCAMNYRGTFDDEATGLQLYREKYGQQPLYEGTVPAVGPYTLDRKGSRKFDKVKKANVMEEVERSKLAKKMLNLGYTLNPTGMMSRYNADECMLGLIVAGLERKINEVVDIDEMRNLQTRLVQICREKKVPGYH</sequence>
<dbReference type="GO" id="GO:0039694">
    <property type="term" value="P:viral RNA genome replication"/>
    <property type="evidence" value="ECO:0007669"/>
    <property type="project" value="InterPro"/>
</dbReference>
<dbReference type="InterPro" id="IPR001407">
    <property type="entry name" value="RNA_pol_PB1_influenza"/>
</dbReference>
<dbReference type="GO" id="GO:0003968">
    <property type="term" value="F:RNA-directed RNA polymerase activity"/>
    <property type="evidence" value="ECO:0007669"/>
    <property type="project" value="InterPro"/>
</dbReference>
<organism evidence="2">
    <name type="scientific">Acropora cnidenomovirus 1</name>
    <dbReference type="NCBI Taxonomy" id="3057082"/>
    <lineage>
        <taxon>Viruses</taxon>
        <taxon>Riboviria</taxon>
    </lineage>
</organism>